<organism evidence="2 3">
    <name type="scientific">Acanthosepion pharaonis</name>
    <name type="common">Pharaoh cuttlefish</name>
    <name type="synonym">Sepia pharaonis</name>
    <dbReference type="NCBI Taxonomy" id="158019"/>
    <lineage>
        <taxon>Eukaryota</taxon>
        <taxon>Metazoa</taxon>
        <taxon>Spiralia</taxon>
        <taxon>Lophotrochozoa</taxon>
        <taxon>Mollusca</taxon>
        <taxon>Cephalopoda</taxon>
        <taxon>Coleoidea</taxon>
        <taxon>Decapodiformes</taxon>
        <taxon>Sepiida</taxon>
        <taxon>Sepiina</taxon>
        <taxon>Sepiidae</taxon>
        <taxon>Acanthosepion</taxon>
    </lineage>
</organism>
<reference evidence="2" key="1">
    <citation type="submission" date="2021-01" db="EMBL/GenBank/DDBJ databases">
        <authorList>
            <person name="Li R."/>
            <person name="Bekaert M."/>
        </authorList>
    </citation>
    <scope>NUCLEOTIDE SEQUENCE</scope>
    <source>
        <strain evidence="2">Farmed</strain>
    </source>
</reference>
<dbReference type="GO" id="GO:0006508">
    <property type="term" value="P:proteolysis"/>
    <property type="evidence" value="ECO:0007669"/>
    <property type="project" value="InterPro"/>
</dbReference>
<evidence type="ECO:0008006" key="4">
    <source>
        <dbReference type="Google" id="ProtNLM"/>
    </source>
</evidence>
<keyword evidence="3" id="KW-1185">Reference proteome</keyword>
<feature type="region of interest" description="Disordered" evidence="1">
    <location>
        <begin position="168"/>
        <end position="232"/>
    </location>
</feature>
<dbReference type="SUPFAM" id="SSF50630">
    <property type="entry name" value="Acid proteases"/>
    <property type="match status" value="1"/>
</dbReference>
<protein>
    <recommendedName>
        <fullName evidence="4">Peptidase A2 domain-containing protein</fullName>
    </recommendedName>
</protein>
<dbReference type="GO" id="GO:0004190">
    <property type="term" value="F:aspartic-type endopeptidase activity"/>
    <property type="evidence" value="ECO:0007669"/>
    <property type="project" value="InterPro"/>
</dbReference>
<dbReference type="OrthoDB" id="6276451at2759"/>
<evidence type="ECO:0000313" key="2">
    <source>
        <dbReference type="EMBL" id="CAE1267952.1"/>
    </source>
</evidence>
<sequence>MSFLSSGLTSESHSITTLQGSTHFTLCHRLPSETPAHSFSFQLTPAASSTSAASSSLLQLSAHSCSIHHSYRFQLTPAAFSTPTASSSLLQLPALLQFPAHPNSLQRPSSSPLRCSTDIPLPIPASADDPIQCPLTSRALVRSIGTHTSWLAATSGDPDVIYGHRQTASREDGGTHRNRNQHISRPDTTTAIHTTRSTPGLDTIPAPPPDEELPREQHHGRTHPLRAMDGSPTKYTPRLTKFHQVESHGNHTQCLKEEMTQLRAELRDLKLSLCWRQRSPAILTQNRSRIPQLKSKKKKQCGQMLVPSNPVTEPQVPPSPADAIRPRETNRPTGSGTMIPVGTGLLDTGAAISVIPLTNRFALKPTPFQLRAANGSTIETYGNKELTLNINLRHDFKWSFTVADIRTPLLGADFLAHYNLAVHMKRRTLSDNMTTIKITGIPSSFNTTRISMATQHDPRYVEILRRYKHLTQPIKPTDAGDHQTQHHIKTTRQPAYSRP</sequence>
<comment type="caution">
    <text evidence="2">The sequence shown here is derived from an EMBL/GenBank/DDBJ whole genome shotgun (WGS) entry which is preliminary data.</text>
</comment>
<dbReference type="Gene3D" id="2.40.70.10">
    <property type="entry name" value="Acid Proteases"/>
    <property type="match status" value="1"/>
</dbReference>
<feature type="compositionally biased region" description="Polar residues" evidence="1">
    <location>
        <begin position="183"/>
        <end position="200"/>
    </location>
</feature>
<dbReference type="InterPro" id="IPR021109">
    <property type="entry name" value="Peptidase_aspartic_dom_sf"/>
</dbReference>
<evidence type="ECO:0000313" key="3">
    <source>
        <dbReference type="Proteomes" id="UP000597762"/>
    </source>
</evidence>
<dbReference type="Proteomes" id="UP000597762">
    <property type="component" value="Unassembled WGS sequence"/>
</dbReference>
<gene>
    <name evidence="2" type="ORF">SPHA_35863</name>
</gene>
<dbReference type="EMBL" id="CAHIKZ030001557">
    <property type="protein sequence ID" value="CAE1267952.1"/>
    <property type="molecule type" value="Genomic_DNA"/>
</dbReference>
<accession>A0A812CJL1</accession>
<feature type="region of interest" description="Disordered" evidence="1">
    <location>
        <begin position="307"/>
        <end position="339"/>
    </location>
</feature>
<name>A0A812CJL1_ACAPH</name>
<dbReference type="AlphaFoldDB" id="A0A812CJL1"/>
<dbReference type="InterPro" id="IPR001969">
    <property type="entry name" value="Aspartic_peptidase_AS"/>
</dbReference>
<proteinExistence type="predicted"/>
<dbReference type="PROSITE" id="PS00141">
    <property type="entry name" value="ASP_PROTEASE"/>
    <property type="match status" value="1"/>
</dbReference>
<evidence type="ECO:0000256" key="1">
    <source>
        <dbReference type="SAM" id="MobiDB-lite"/>
    </source>
</evidence>
<feature type="region of interest" description="Disordered" evidence="1">
    <location>
        <begin position="473"/>
        <end position="499"/>
    </location>
</feature>